<feature type="signal peptide" evidence="1">
    <location>
        <begin position="1"/>
        <end position="21"/>
    </location>
</feature>
<dbReference type="Pfam" id="PF01676">
    <property type="entry name" value="Metalloenzyme"/>
    <property type="match status" value="1"/>
</dbReference>
<feature type="chain" id="PRO_5042126676" evidence="1">
    <location>
        <begin position="22"/>
        <end position="386"/>
    </location>
</feature>
<feature type="domain" description="Metalloenzyme" evidence="2">
    <location>
        <begin position="219"/>
        <end position="297"/>
    </location>
</feature>
<organism evidence="3 4">
    <name type="scientific">Gimibacter soli</name>
    <dbReference type="NCBI Taxonomy" id="3024400"/>
    <lineage>
        <taxon>Bacteria</taxon>
        <taxon>Pseudomonadati</taxon>
        <taxon>Pseudomonadota</taxon>
        <taxon>Alphaproteobacteria</taxon>
        <taxon>Kordiimonadales</taxon>
        <taxon>Temperatibacteraceae</taxon>
        <taxon>Gimibacter</taxon>
    </lineage>
</organism>
<reference evidence="3" key="1">
    <citation type="submission" date="2023-01" db="EMBL/GenBank/DDBJ databases">
        <title>The genome sequence of Kordiimonadaceae bacterium 6D33.</title>
        <authorList>
            <person name="Liu Y."/>
        </authorList>
    </citation>
    <scope>NUCLEOTIDE SEQUENCE</scope>
    <source>
        <strain evidence="3">6D33</strain>
    </source>
</reference>
<sequence length="386" mass="42984">MRKILSLLCFTALTATAPALADAGPKTDTVVLVTIDGLRWQEVFRGIDPAYMEGEKYLAHPKHVDGFKNDFDAASKDERRTKLMPFLWGKVAKEGQLYGNRDKGSEAALTNPYHFSYPGYNEILTGIPDPRIDSNDSVPNPNRTVLEWLNGKPENKGKIAAFGSWDAFDAIVNEERAGVLVNSGFDAYAGKSGDKEAVQLNRVQAMTYSPWTEERLDSFTMEFARKALKDDKQRFVYIALGDTDEFAHAGQYDEYARAAHRADTFLGELWSFLQSDTRYKGRTTLIVTVDHGRGSEKLEDFRHHGRFPWTLEDGTEIITDFKGDDQVWMAVIGPDSPVMGEISGGEKVTLSQLAATSARFLGYKDYASDHKELKAGAPIETMLGGK</sequence>
<proteinExistence type="predicted"/>
<dbReference type="InterPro" id="IPR017850">
    <property type="entry name" value="Alkaline_phosphatase_core_sf"/>
</dbReference>
<accession>A0AAE9XRX4</accession>
<dbReference type="RefSeq" id="WP_289505041.1">
    <property type="nucleotide sequence ID" value="NZ_CP116805.1"/>
</dbReference>
<dbReference type="AlphaFoldDB" id="A0AAE9XRX4"/>
<dbReference type="GO" id="GO:0046872">
    <property type="term" value="F:metal ion binding"/>
    <property type="evidence" value="ECO:0007669"/>
    <property type="project" value="InterPro"/>
</dbReference>
<evidence type="ECO:0000256" key="1">
    <source>
        <dbReference type="SAM" id="SignalP"/>
    </source>
</evidence>
<dbReference type="SUPFAM" id="SSF53649">
    <property type="entry name" value="Alkaline phosphatase-like"/>
    <property type="match status" value="1"/>
</dbReference>
<dbReference type="Proteomes" id="UP001217500">
    <property type="component" value="Chromosome"/>
</dbReference>
<dbReference type="KEGG" id="gso:PH603_05735"/>
<evidence type="ECO:0000313" key="4">
    <source>
        <dbReference type="Proteomes" id="UP001217500"/>
    </source>
</evidence>
<name>A0AAE9XRX4_9PROT</name>
<dbReference type="Gene3D" id="3.40.720.10">
    <property type="entry name" value="Alkaline Phosphatase, subunit A"/>
    <property type="match status" value="1"/>
</dbReference>
<dbReference type="GO" id="GO:0003824">
    <property type="term" value="F:catalytic activity"/>
    <property type="evidence" value="ECO:0007669"/>
    <property type="project" value="InterPro"/>
</dbReference>
<keyword evidence="1" id="KW-0732">Signal</keyword>
<evidence type="ECO:0000259" key="2">
    <source>
        <dbReference type="Pfam" id="PF01676"/>
    </source>
</evidence>
<gene>
    <name evidence="3" type="ORF">PH603_05735</name>
</gene>
<protein>
    <submittedName>
        <fullName evidence="3">Alkaline phosphatase family protein</fullName>
    </submittedName>
</protein>
<dbReference type="InterPro" id="IPR006124">
    <property type="entry name" value="Metalloenzyme"/>
</dbReference>
<dbReference type="EMBL" id="CP116805">
    <property type="protein sequence ID" value="WCL55256.1"/>
    <property type="molecule type" value="Genomic_DNA"/>
</dbReference>
<keyword evidence="4" id="KW-1185">Reference proteome</keyword>
<evidence type="ECO:0000313" key="3">
    <source>
        <dbReference type="EMBL" id="WCL55256.1"/>
    </source>
</evidence>